<evidence type="ECO:0000256" key="2">
    <source>
        <dbReference type="RuleBase" id="RU000363"/>
    </source>
</evidence>
<organism evidence="3 4">
    <name type="scientific">Streptomyces lateritius</name>
    <dbReference type="NCBI Taxonomy" id="67313"/>
    <lineage>
        <taxon>Bacteria</taxon>
        <taxon>Bacillati</taxon>
        <taxon>Actinomycetota</taxon>
        <taxon>Actinomycetes</taxon>
        <taxon>Kitasatosporales</taxon>
        <taxon>Streptomycetaceae</taxon>
        <taxon>Streptomyces</taxon>
    </lineage>
</organism>
<dbReference type="EMBL" id="JBIBSM010000002">
    <property type="protein sequence ID" value="MFF8275519.1"/>
    <property type="molecule type" value="Genomic_DNA"/>
</dbReference>
<comment type="caution">
    <text evidence="3">The sequence shown here is derived from an EMBL/GenBank/DDBJ whole genome shotgun (WGS) entry which is preliminary data.</text>
</comment>
<dbReference type="Proteomes" id="UP001603013">
    <property type="component" value="Unassembled WGS sequence"/>
</dbReference>
<proteinExistence type="inferred from homology"/>
<sequence>MTTATATATATPGTAAKPVALVTGATSGIGLAIARRLAALGARTFLCARDEERLAQTVKELRGEGFDVDGTVCDVADPAQIRAYVAAAVQRYGTVDILVNNAGRSGGGATAEIADELWLDVITTNLTSVFLMTKEVLNAGGMLAKKRGRIINIASTGGKQGVVHAVPYSASKHGVVGLTKALGLELARTGITVNAVCPGFVETPMAERVREHYAGIWQVSEEETFDRITNRVPLGRYVETREVAAMVEYLVADDAAAVTAQALNVCGGLGNY</sequence>
<dbReference type="Pfam" id="PF00106">
    <property type="entry name" value="adh_short"/>
    <property type="match status" value="1"/>
</dbReference>
<comment type="similarity">
    <text evidence="1 2">Belongs to the short-chain dehydrogenases/reductases (SDR) family.</text>
</comment>
<dbReference type="PRINTS" id="PR00081">
    <property type="entry name" value="GDHRDH"/>
</dbReference>
<accession>A0ABW6Y6S7</accession>
<dbReference type="Gene3D" id="3.40.50.720">
    <property type="entry name" value="NAD(P)-binding Rossmann-like Domain"/>
    <property type="match status" value="1"/>
</dbReference>
<dbReference type="InterPro" id="IPR050259">
    <property type="entry name" value="SDR"/>
</dbReference>
<gene>
    <name evidence="3" type="ORF">ACF05T_05260</name>
</gene>
<evidence type="ECO:0000313" key="4">
    <source>
        <dbReference type="Proteomes" id="UP001603013"/>
    </source>
</evidence>
<keyword evidence="4" id="KW-1185">Reference proteome</keyword>
<dbReference type="SUPFAM" id="SSF51735">
    <property type="entry name" value="NAD(P)-binding Rossmann-fold domains"/>
    <property type="match status" value="1"/>
</dbReference>
<dbReference type="PRINTS" id="PR00080">
    <property type="entry name" value="SDRFAMILY"/>
</dbReference>
<dbReference type="PANTHER" id="PTHR42879:SF2">
    <property type="entry name" value="3-OXOACYL-[ACYL-CARRIER-PROTEIN] REDUCTASE FABG"/>
    <property type="match status" value="1"/>
</dbReference>
<dbReference type="RefSeq" id="WP_189599565.1">
    <property type="nucleotide sequence ID" value="NZ_BMTO01000002.1"/>
</dbReference>
<dbReference type="InterPro" id="IPR020904">
    <property type="entry name" value="Sc_DH/Rdtase_CS"/>
</dbReference>
<dbReference type="InterPro" id="IPR002347">
    <property type="entry name" value="SDR_fam"/>
</dbReference>
<dbReference type="PROSITE" id="PS00061">
    <property type="entry name" value="ADH_SHORT"/>
    <property type="match status" value="1"/>
</dbReference>
<evidence type="ECO:0000313" key="3">
    <source>
        <dbReference type="EMBL" id="MFF8275519.1"/>
    </source>
</evidence>
<dbReference type="PANTHER" id="PTHR42879">
    <property type="entry name" value="3-OXOACYL-(ACYL-CARRIER-PROTEIN) REDUCTASE"/>
    <property type="match status" value="1"/>
</dbReference>
<protein>
    <submittedName>
        <fullName evidence="3">SDR family NAD(P)-dependent oxidoreductase</fullName>
    </submittedName>
</protein>
<dbReference type="InterPro" id="IPR036291">
    <property type="entry name" value="NAD(P)-bd_dom_sf"/>
</dbReference>
<evidence type="ECO:0000256" key="1">
    <source>
        <dbReference type="ARBA" id="ARBA00006484"/>
    </source>
</evidence>
<reference evidence="3 4" key="1">
    <citation type="submission" date="2024-10" db="EMBL/GenBank/DDBJ databases">
        <title>The Natural Products Discovery Center: Release of the First 8490 Sequenced Strains for Exploring Actinobacteria Biosynthetic Diversity.</title>
        <authorList>
            <person name="Kalkreuter E."/>
            <person name="Kautsar S.A."/>
            <person name="Yang D."/>
            <person name="Bader C.D."/>
            <person name="Teijaro C.N."/>
            <person name="Fluegel L."/>
            <person name="Davis C.M."/>
            <person name="Simpson J.R."/>
            <person name="Lauterbach L."/>
            <person name="Steele A.D."/>
            <person name="Gui C."/>
            <person name="Meng S."/>
            <person name="Li G."/>
            <person name="Viehrig K."/>
            <person name="Ye F."/>
            <person name="Su P."/>
            <person name="Kiefer A.F."/>
            <person name="Nichols A."/>
            <person name="Cepeda A.J."/>
            <person name="Yan W."/>
            <person name="Fan B."/>
            <person name="Jiang Y."/>
            <person name="Adhikari A."/>
            <person name="Zheng C.-J."/>
            <person name="Schuster L."/>
            <person name="Cowan T.M."/>
            <person name="Smanski M.J."/>
            <person name="Chevrette M.G."/>
            <person name="De Carvalho L.P.S."/>
            <person name="Shen B."/>
        </authorList>
    </citation>
    <scope>NUCLEOTIDE SEQUENCE [LARGE SCALE GENOMIC DNA]</scope>
    <source>
        <strain evidence="3 4">NPDC015755</strain>
    </source>
</reference>
<name>A0ABW6Y6S7_9ACTN</name>